<dbReference type="UniPathway" id="UPA00068">
    <property type="reaction ID" value="UER00114"/>
</dbReference>
<dbReference type="GO" id="GO:0004056">
    <property type="term" value="F:argininosuccinate lyase activity"/>
    <property type="evidence" value="ECO:0007669"/>
    <property type="project" value="UniProtKB-UniRule"/>
</dbReference>
<dbReference type="Gene3D" id="1.10.275.10">
    <property type="entry name" value="Fumarase/aspartase (N-terminal domain)"/>
    <property type="match status" value="1"/>
</dbReference>
<dbReference type="AlphaFoldDB" id="A0A7M1S1Y4"/>
<dbReference type="RefSeq" id="WP_197548100.1">
    <property type="nucleotide sequence ID" value="NZ_CP063164.1"/>
</dbReference>
<keyword evidence="11" id="KW-1185">Reference proteome</keyword>
<dbReference type="KEGG" id="sinu:IMZ28_08225"/>
<dbReference type="EMBL" id="CP063164">
    <property type="protein sequence ID" value="QOR61427.1"/>
    <property type="molecule type" value="Genomic_DNA"/>
</dbReference>
<dbReference type="PANTHER" id="PTHR43814">
    <property type="entry name" value="ARGININOSUCCINATE LYASE"/>
    <property type="match status" value="1"/>
</dbReference>
<evidence type="ECO:0000313" key="10">
    <source>
        <dbReference type="EMBL" id="QOR61427.1"/>
    </source>
</evidence>
<evidence type="ECO:0000256" key="3">
    <source>
        <dbReference type="ARBA" id="ARBA00012338"/>
    </source>
</evidence>
<dbReference type="NCBIfam" id="TIGR00838">
    <property type="entry name" value="argH"/>
    <property type="match status" value="1"/>
</dbReference>
<dbReference type="CDD" id="cd01359">
    <property type="entry name" value="Argininosuccinate_lyase"/>
    <property type="match status" value="1"/>
</dbReference>
<dbReference type="HAMAP" id="MF_00006">
    <property type="entry name" value="Arg_succ_lyase"/>
    <property type="match status" value="1"/>
</dbReference>
<sequence length="462" mass="51706">MAKKIASARISAESSQLLQELNNSLPFDKVLYREDIEGSRAHAYMLKEQGIISEEDYEKIEKGLYEILKDIEEGRLSLDGDDEDIHMAIEGELTRRIGDAGKRLHTARSRNDQVALDFRLYVQNNTKAIAELLLENIQTLVKVAEENAETMLPGMTHLQHAQPINFGYHMMAYASMFKRDYERFMGSYERNNYSPIGCAALAGTPHPINRQTTSDKLGFNAPTLNCLDTVSDRDFALEILFNIATMMMHMSRLSEELILWSAAEFRWITLSDRHATGSSIMPQKKNPDIPELLRGKTGRVNGNLVALLTVMKGLPLAYNKDMQEDKEGVFDSVKTALLSLQVLNEMIADMTVNKEAMERACMVGHLSATDLADYLVKEQGLPFRDAYHITGNVVNLAEEKGVDISELSLAELQSVDERIGEGVIALLDIRASMNARQSEGGTATNRTLEQVESLKAWLNSLV</sequence>
<dbReference type="InterPro" id="IPR020557">
    <property type="entry name" value="Fumarate_lyase_CS"/>
</dbReference>
<evidence type="ECO:0000256" key="1">
    <source>
        <dbReference type="ARBA" id="ARBA00000985"/>
    </source>
</evidence>
<dbReference type="InterPro" id="IPR008948">
    <property type="entry name" value="L-Aspartase-like"/>
</dbReference>
<evidence type="ECO:0000256" key="4">
    <source>
        <dbReference type="ARBA" id="ARBA00022571"/>
    </source>
</evidence>
<dbReference type="PANTHER" id="PTHR43814:SF1">
    <property type="entry name" value="ARGININOSUCCINATE LYASE"/>
    <property type="match status" value="1"/>
</dbReference>
<proteinExistence type="inferred from homology"/>
<dbReference type="Proteomes" id="UP000595074">
    <property type="component" value="Chromosome"/>
</dbReference>
<evidence type="ECO:0000256" key="2">
    <source>
        <dbReference type="ARBA" id="ARBA00004941"/>
    </source>
</evidence>
<gene>
    <name evidence="7 10" type="primary">argH</name>
    <name evidence="10" type="ORF">IMZ28_08225</name>
</gene>
<dbReference type="FunFam" id="1.10.275.10:FF:000002">
    <property type="entry name" value="Argininosuccinate lyase"/>
    <property type="match status" value="1"/>
</dbReference>
<dbReference type="InterPro" id="IPR000362">
    <property type="entry name" value="Fumarate_lyase_fam"/>
</dbReference>
<evidence type="ECO:0000256" key="5">
    <source>
        <dbReference type="ARBA" id="ARBA00022605"/>
    </source>
</evidence>
<dbReference type="GO" id="GO:0042450">
    <property type="term" value="P:L-arginine biosynthetic process via ornithine"/>
    <property type="evidence" value="ECO:0007669"/>
    <property type="project" value="UniProtKB-UniRule"/>
</dbReference>
<dbReference type="FunFam" id="1.20.200.10:FF:000015">
    <property type="entry name" value="argininosuccinate lyase isoform X2"/>
    <property type="match status" value="1"/>
</dbReference>
<keyword evidence="5 7" id="KW-0028">Amino-acid biosynthesis</keyword>
<dbReference type="SUPFAM" id="SSF48557">
    <property type="entry name" value="L-aspartase-like"/>
    <property type="match status" value="1"/>
</dbReference>
<dbReference type="PRINTS" id="PR00149">
    <property type="entry name" value="FUMRATELYASE"/>
</dbReference>
<dbReference type="Gene3D" id="1.10.40.30">
    <property type="entry name" value="Fumarase/aspartase (C-terminal domain)"/>
    <property type="match status" value="1"/>
</dbReference>
<evidence type="ECO:0000256" key="6">
    <source>
        <dbReference type="ARBA" id="ARBA00023239"/>
    </source>
</evidence>
<dbReference type="EC" id="4.3.2.1" evidence="3 7"/>
<evidence type="ECO:0000313" key="11">
    <source>
        <dbReference type="Proteomes" id="UP000595074"/>
    </source>
</evidence>
<accession>A0A7M1S1Y4</accession>
<comment type="catalytic activity">
    <reaction evidence="1 7">
        <text>2-(N(omega)-L-arginino)succinate = fumarate + L-arginine</text>
        <dbReference type="Rhea" id="RHEA:24020"/>
        <dbReference type="ChEBI" id="CHEBI:29806"/>
        <dbReference type="ChEBI" id="CHEBI:32682"/>
        <dbReference type="ChEBI" id="CHEBI:57472"/>
        <dbReference type="EC" id="4.3.2.1"/>
    </reaction>
</comment>
<name>A0A7M1S1Y4_9BACT</name>
<comment type="subcellular location">
    <subcellularLocation>
        <location evidence="7">Cytoplasm</location>
    </subcellularLocation>
</comment>
<keyword evidence="6 7" id="KW-0456">Lyase</keyword>
<dbReference type="PRINTS" id="PR00145">
    <property type="entry name" value="ARGSUCLYASE"/>
</dbReference>
<dbReference type="GO" id="GO:0005829">
    <property type="term" value="C:cytosol"/>
    <property type="evidence" value="ECO:0007669"/>
    <property type="project" value="TreeGrafter"/>
</dbReference>
<protein>
    <recommendedName>
        <fullName evidence="3 7">Argininosuccinate lyase</fullName>
        <shortName evidence="7">ASAL</shortName>
        <ecNumber evidence="3 7">4.3.2.1</ecNumber>
    </recommendedName>
    <alternativeName>
        <fullName evidence="7">Arginosuccinase</fullName>
    </alternativeName>
</protein>
<dbReference type="Gene3D" id="1.20.200.10">
    <property type="entry name" value="Fumarase/aspartase (Central domain)"/>
    <property type="match status" value="1"/>
</dbReference>
<comment type="pathway">
    <text evidence="2 7">Amino-acid biosynthesis; L-arginine biosynthesis; L-arginine from L-ornithine and carbamoyl phosphate: step 3/3.</text>
</comment>
<dbReference type="Pfam" id="PF14698">
    <property type="entry name" value="ASL_C2"/>
    <property type="match status" value="1"/>
</dbReference>
<dbReference type="FunFam" id="1.10.40.30:FF:000001">
    <property type="entry name" value="Argininosuccinate lyase"/>
    <property type="match status" value="1"/>
</dbReference>
<feature type="domain" description="Fumarate lyase N-terminal" evidence="8">
    <location>
        <begin position="9"/>
        <end position="302"/>
    </location>
</feature>
<keyword evidence="4 7" id="KW-0055">Arginine biosynthesis</keyword>
<reference evidence="10 11" key="1">
    <citation type="submission" date="2020-10" db="EMBL/GenBank/DDBJ databases">
        <title>The genome of sulfurovum sp.</title>
        <authorList>
            <person name="Xie S."/>
            <person name="Shao Z."/>
            <person name="Jiang L."/>
        </authorList>
    </citation>
    <scope>NUCLEOTIDE SEQUENCE [LARGE SCALE GENOMIC DNA]</scope>
    <source>
        <strain evidence="10 11">ST-419</strain>
    </source>
</reference>
<dbReference type="InterPro" id="IPR029419">
    <property type="entry name" value="Arg_succ_lyase_C"/>
</dbReference>
<dbReference type="PROSITE" id="PS00163">
    <property type="entry name" value="FUMARATE_LYASES"/>
    <property type="match status" value="1"/>
</dbReference>
<organism evidence="10 11">
    <name type="scientific">Sulfurovum indicum</name>
    <dbReference type="NCBI Taxonomy" id="2779528"/>
    <lineage>
        <taxon>Bacteria</taxon>
        <taxon>Pseudomonadati</taxon>
        <taxon>Campylobacterota</taxon>
        <taxon>Epsilonproteobacteria</taxon>
        <taxon>Campylobacterales</taxon>
        <taxon>Sulfurovaceae</taxon>
        <taxon>Sulfurovum</taxon>
    </lineage>
</organism>
<evidence type="ECO:0000259" key="8">
    <source>
        <dbReference type="Pfam" id="PF00206"/>
    </source>
</evidence>
<dbReference type="InterPro" id="IPR009049">
    <property type="entry name" value="Argininosuccinate_lyase"/>
</dbReference>
<dbReference type="Pfam" id="PF00206">
    <property type="entry name" value="Lyase_1"/>
    <property type="match status" value="1"/>
</dbReference>
<evidence type="ECO:0000259" key="9">
    <source>
        <dbReference type="Pfam" id="PF14698"/>
    </source>
</evidence>
<comment type="similarity">
    <text evidence="7">Belongs to the lyase 1 family. Argininosuccinate lyase subfamily.</text>
</comment>
<keyword evidence="7" id="KW-0963">Cytoplasm</keyword>
<evidence type="ECO:0000256" key="7">
    <source>
        <dbReference type="HAMAP-Rule" id="MF_00006"/>
    </source>
</evidence>
<dbReference type="InterPro" id="IPR024083">
    <property type="entry name" value="Fumarase/histidase_N"/>
</dbReference>
<feature type="domain" description="Argininosuccinate lyase C-terminal" evidence="9">
    <location>
        <begin position="366"/>
        <end position="434"/>
    </location>
</feature>
<dbReference type="InterPro" id="IPR022761">
    <property type="entry name" value="Fumarate_lyase_N"/>
</dbReference>